<dbReference type="InterPro" id="IPR015422">
    <property type="entry name" value="PyrdxlP-dep_Trfase_small"/>
</dbReference>
<feature type="active site" description="Proton acceptor" evidence="3">
    <location>
        <position position="186"/>
    </location>
</feature>
<dbReference type="Gene3D" id="3.40.640.10">
    <property type="entry name" value="Type I PLP-dependent aspartate aminotransferase-like (Major domain)"/>
    <property type="match status" value="1"/>
</dbReference>
<evidence type="ECO:0000256" key="3">
    <source>
        <dbReference type="PIRSR" id="PIRSR000390-1"/>
    </source>
</evidence>
<dbReference type="GO" id="GO:0000271">
    <property type="term" value="P:polysaccharide biosynthetic process"/>
    <property type="evidence" value="ECO:0007669"/>
    <property type="project" value="TreeGrafter"/>
</dbReference>
<evidence type="ECO:0000256" key="4">
    <source>
        <dbReference type="PIRSR" id="PIRSR000390-2"/>
    </source>
</evidence>
<dbReference type="InterPro" id="IPR015424">
    <property type="entry name" value="PyrdxlP-dep_Trfase"/>
</dbReference>
<gene>
    <name evidence="6" type="ORF">SG34_029865</name>
</gene>
<dbReference type="GO" id="GO:0030170">
    <property type="term" value="F:pyridoxal phosphate binding"/>
    <property type="evidence" value="ECO:0007669"/>
    <property type="project" value="TreeGrafter"/>
</dbReference>
<protein>
    <submittedName>
        <fullName evidence="6">DegT/DnrJ/EryC1/StrS family aminotransferase</fullName>
    </submittedName>
</protein>
<dbReference type="AlphaFoldDB" id="A0AAE9ZAU5"/>
<comment type="similarity">
    <text evidence="2 5">Belongs to the DegT/DnrJ/EryC1 family.</text>
</comment>
<dbReference type="EMBL" id="CP059734">
    <property type="protein sequence ID" value="WDE08990.1"/>
    <property type="molecule type" value="Genomic_DNA"/>
</dbReference>
<feature type="modified residue" description="N6-(pyridoxal phosphate)lysine" evidence="4">
    <location>
        <position position="186"/>
    </location>
</feature>
<evidence type="ECO:0000256" key="2">
    <source>
        <dbReference type="ARBA" id="ARBA00037999"/>
    </source>
</evidence>
<keyword evidence="6" id="KW-0808">Transferase</keyword>
<evidence type="ECO:0000256" key="5">
    <source>
        <dbReference type="RuleBase" id="RU004508"/>
    </source>
</evidence>
<sequence>MQVPFFNFKRRIGSQLESLWHSIEEVVDSGEFILKKQVAGLEQDICDYTGAKHCIAMASATGCMTLALDAAGIGPGDEVITPAFSYVSTASVIANLGAKPVFVDVDPESYLATPEAIKAAITEKTRAIIGVHLFNALVDMPALAELCRQKHIFLLEDSATTLGGRYGALNAGLAGDAGVYSFFPAKPLGGVGDGGVVVTDNDELATRCRMLRNHGQDGIHRFTHHLLGYNSRMDDINADFIRKGLPTLDSNNEQRRQIEHLYREELHGLDGYLSFQRADRFQTVPYALVLQVKGRDKLKQYLADKGVATKIYYPQPLPLQPAFAYLGHGQGDFPVAETIAMHSLSLPIYPELSAQEVIYVCQQIRAFYAAEY</sequence>
<dbReference type="Proteomes" id="UP000032352">
    <property type="component" value="Chromosome pTvir"/>
</dbReference>
<reference evidence="6 7" key="1">
    <citation type="journal article" date="2015" name="Genome Announc.">
        <title>Draft Genome Sequences of Marine Isolates of Thalassomonas viridans and Thalassomonas actiniarum.</title>
        <authorList>
            <person name="Olonade I."/>
            <person name="van Zyl L.J."/>
            <person name="Trindade M."/>
        </authorList>
    </citation>
    <scope>NUCLEOTIDE SEQUENCE [LARGE SCALE GENOMIC DNA]</scope>
    <source>
        <strain evidence="6 7">XOM25</strain>
    </source>
</reference>
<dbReference type="PIRSF" id="PIRSF000390">
    <property type="entry name" value="PLP_StrS"/>
    <property type="match status" value="1"/>
</dbReference>
<dbReference type="Pfam" id="PF01041">
    <property type="entry name" value="DegT_DnrJ_EryC1"/>
    <property type="match status" value="1"/>
</dbReference>
<evidence type="ECO:0000256" key="1">
    <source>
        <dbReference type="ARBA" id="ARBA00022898"/>
    </source>
</evidence>
<organism evidence="6 7">
    <name type="scientific">Thalassomonas viridans</name>
    <dbReference type="NCBI Taxonomy" id="137584"/>
    <lineage>
        <taxon>Bacteria</taxon>
        <taxon>Pseudomonadati</taxon>
        <taxon>Pseudomonadota</taxon>
        <taxon>Gammaproteobacteria</taxon>
        <taxon>Alteromonadales</taxon>
        <taxon>Colwelliaceae</taxon>
        <taxon>Thalassomonas</taxon>
    </lineage>
</organism>
<dbReference type="InterPro" id="IPR015421">
    <property type="entry name" value="PyrdxlP-dep_Trfase_major"/>
</dbReference>
<dbReference type="KEGG" id="tvd:SG34_029865"/>
<proteinExistence type="inferred from homology"/>
<dbReference type="CDD" id="cd00616">
    <property type="entry name" value="AHBA_syn"/>
    <property type="match status" value="1"/>
</dbReference>
<dbReference type="PANTHER" id="PTHR30244:SF36">
    <property type="entry name" value="3-OXO-GLUCOSE-6-PHOSPHATE:GLUTAMATE AMINOTRANSFERASE"/>
    <property type="match status" value="1"/>
</dbReference>
<accession>A0AAE9ZAU5</accession>
<keyword evidence="1 4" id="KW-0663">Pyridoxal phosphate</keyword>
<dbReference type="SUPFAM" id="SSF53383">
    <property type="entry name" value="PLP-dependent transferases"/>
    <property type="match status" value="1"/>
</dbReference>
<evidence type="ECO:0000313" key="6">
    <source>
        <dbReference type="EMBL" id="WDE08990.1"/>
    </source>
</evidence>
<dbReference type="InterPro" id="IPR000653">
    <property type="entry name" value="DegT/StrS_aminotransferase"/>
</dbReference>
<dbReference type="GO" id="GO:0008483">
    <property type="term" value="F:transaminase activity"/>
    <property type="evidence" value="ECO:0007669"/>
    <property type="project" value="UniProtKB-KW"/>
</dbReference>
<dbReference type="Gene3D" id="3.90.1150.10">
    <property type="entry name" value="Aspartate Aminotransferase, domain 1"/>
    <property type="match status" value="1"/>
</dbReference>
<keyword evidence="7" id="KW-1185">Reference proteome</keyword>
<dbReference type="PANTHER" id="PTHR30244">
    <property type="entry name" value="TRANSAMINASE"/>
    <property type="match status" value="1"/>
</dbReference>
<reference evidence="6 7" key="2">
    <citation type="journal article" date="2022" name="Mar. Drugs">
        <title>Bioassay-Guided Fractionation Leads to the Detection of Cholic Acid Generated by the Rare Thalassomonas sp.</title>
        <authorList>
            <person name="Pheiffer F."/>
            <person name="Schneider Y.K."/>
            <person name="Hansen E.H."/>
            <person name="Andersen J.H."/>
            <person name="Isaksson J."/>
            <person name="Busche T."/>
            <person name="R C."/>
            <person name="Kalinowski J."/>
            <person name="Zyl L.V."/>
            <person name="Trindade M."/>
        </authorList>
    </citation>
    <scope>NUCLEOTIDE SEQUENCE [LARGE SCALE GENOMIC DNA]</scope>
    <source>
        <strain evidence="6 7">XOM25</strain>
    </source>
</reference>
<dbReference type="RefSeq" id="WP_053046632.1">
    <property type="nucleotide sequence ID" value="NZ_CP059734.1"/>
</dbReference>
<evidence type="ECO:0000313" key="7">
    <source>
        <dbReference type="Proteomes" id="UP000032352"/>
    </source>
</evidence>
<keyword evidence="6" id="KW-0032">Aminotransferase</keyword>
<name>A0AAE9ZAU5_9GAMM</name>